<protein>
    <recommendedName>
        <fullName evidence="3">Serine/threonine-protein kinase PLK4</fullName>
        <ecNumber evidence="2">2.7.11.21</ecNumber>
    </recommendedName>
    <alternativeName>
        <fullName evidence="11">Polo-like kinase 4</fullName>
    </alternativeName>
    <alternativeName>
        <fullName evidence="12 13">Serine/threonine-protein kinase SAK</fullName>
    </alternativeName>
</protein>
<dbReference type="GO" id="GO:0005524">
    <property type="term" value="F:ATP binding"/>
    <property type="evidence" value="ECO:0007669"/>
    <property type="project" value="UniProtKB-KW"/>
</dbReference>
<dbReference type="SUPFAM" id="SSF82615">
    <property type="entry name" value="Polo-box domain"/>
    <property type="match status" value="1"/>
</dbReference>
<evidence type="ECO:0000256" key="8">
    <source>
        <dbReference type="ARBA" id="ARBA00022840"/>
    </source>
</evidence>
<evidence type="ECO:0000259" key="19">
    <source>
        <dbReference type="PROSITE" id="PS51984"/>
    </source>
</evidence>
<keyword evidence="10" id="KW-0963">Cytoplasm</keyword>
<feature type="domain" description="Protein kinase" evidence="17">
    <location>
        <begin position="1"/>
        <end position="149"/>
    </location>
</feature>
<evidence type="ECO:0000256" key="9">
    <source>
        <dbReference type="ARBA" id="ARBA00022843"/>
    </source>
</evidence>
<organism evidence="21 22">
    <name type="scientific">Oryctes borbonicus</name>
    <dbReference type="NCBI Taxonomy" id="1629725"/>
    <lineage>
        <taxon>Eukaryota</taxon>
        <taxon>Metazoa</taxon>
        <taxon>Ecdysozoa</taxon>
        <taxon>Arthropoda</taxon>
        <taxon>Hexapoda</taxon>
        <taxon>Insecta</taxon>
        <taxon>Pterygota</taxon>
        <taxon>Neoptera</taxon>
        <taxon>Endopterygota</taxon>
        <taxon>Coleoptera</taxon>
        <taxon>Polyphaga</taxon>
        <taxon>Scarabaeiformia</taxon>
        <taxon>Scarabaeidae</taxon>
        <taxon>Dynastinae</taxon>
        <taxon>Oryctes</taxon>
    </lineage>
</organism>
<dbReference type="PROSITE" id="PS50078">
    <property type="entry name" value="POLO_BOX"/>
    <property type="match status" value="1"/>
</dbReference>
<keyword evidence="6" id="KW-0547">Nucleotide-binding</keyword>
<reference evidence="21 22" key="1">
    <citation type="submission" date="2015-09" db="EMBL/GenBank/DDBJ databases">
        <title>Draft genome of the scarab beetle Oryctes borbonicus.</title>
        <authorList>
            <person name="Meyer J.M."/>
            <person name="Markov G.V."/>
            <person name="Baskaran P."/>
            <person name="Herrmann M."/>
            <person name="Sommer R.J."/>
            <person name="Roedelsperger C."/>
        </authorList>
    </citation>
    <scope>NUCLEOTIDE SEQUENCE [LARGE SCALE GENOMIC DNA]</scope>
    <source>
        <strain evidence="21">OB123</strain>
        <tissue evidence="21">Whole animal</tissue>
    </source>
</reference>
<dbReference type="Pfam" id="PF18409">
    <property type="entry name" value="Plk4_PB2"/>
    <property type="match status" value="1"/>
</dbReference>
<proteinExistence type="predicted"/>
<dbReference type="SMART" id="SM00220">
    <property type="entry name" value="S_TKc"/>
    <property type="match status" value="1"/>
</dbReference>
<feature type="region of interest" description="Disordered" evidence="16">
    <location>
        <begin position="586"/>
        <end position="607"/>
    </location>
</feature>
<evidence type="ECO:0000256" key="1">
    <source>
        <dbReference type="ARBA" id="ARBA00004114"/>
    </source>
</evidence>
<dbReference type="Gene3D" id="2.40.50.930">
    <property type="match status" value="1"/>
</dbReference>
<dbReference type="EC" id="2.7.11.21" evidence="2"/>
<dbReference type="Gene3D" id="1.10.510.10">
    <property type="entry name" value="Transferase(Phosphotransferase) domain 1"/>
    <property type="match status" value="1"/>
</dbReference>
<evidence type="ECO:0000256" key="5">
    <source>
        <dbReference type="ARBA" id="ARBA00022679"/>
    </source>
</evidence>
<dbReference type="PROSITE" id="PS50011">
    <property type="entry name" value="PROTEIN_KINASE_DOM"/>
    <property type="match status" value="1"/>
</dbReference>
<keyword evidence="4" id="KW-0723">Serine/threonine-protein kinase</keyword>
<evidence type="ECO:0000256" key="11">
    <source>
        <dbReference type="ARBA" id="ARBA00030332"/>
    </source>
</evidence>
<evidence type="ECO:0000256" key="14">
    <source>
        <dbReference type="ARBA" id="ARBA00047802"/>
    </source>
</evidence>
<evidence type="ECO:0000256" key="2">
    <source>
        <dbReference type="ARBA" id="ARBA00012424"/>
    </source>
</evidence>
<feature type="domain" description="Cryptic POLO box 1 (CPB1)" evidence="19">
    <location>
        <begin position="363"/>
        <end position="480"/>
    </location>
</feature>
<dbReference type="InterPro" id="IPR047108">
    <property type="entry name" value="Plk4-like_POLO_box_2_sf"/>
</dbReference>
<evidence type="ECO:0000256" key="7">
    <source>
        <dbReference type="ARBA" id="ARBA00022777"/>
    </source>
</evidence>
<dbReference type="PANTHER" id="PTHR24345">
    <property type="entry name" value="SERINE/THREONINE-PROTEIN KINASE PLK"/>
    <property type="match status" value="1"/>
</dbReference>
<dbReference type="GO" id="GO:0005634">
    <property type="term" value="C:nucleus"/>
    <property type="evidence" value="ECO:0007669"/>
    <property type="project" value="TreeGrafter"/>
</dbReference>
<dbReference type="Pfam" id="PF18190">
    <property type="entry name" value="Plk4_PB1"/>
    <property type="match status" value="1"/>
</dbReference>
<evidence type="ECO:0000313" key="22">
    <source>
        <dbReference type="Proteomes" id="UP000051574"/>
    </source>
</evidence>
<keyword evidence="8" id="KW-0067">ATP-binding</keyword>
<evidence type="ECO:0000259" key="17">
    <source>
        <dbReference type="PROSITE" id="PS50011"/>
    </source>
</evidence>
<keyword evidence="7 21" id="KW-0418">Kinase</keyword>
<dbReference type="InterPro" id="IPR008266">
    <property type="entry name" value="Tyr_kinase_AS"/>
</dbReference>
<feature type="compositionally biased region" description="Polar residues" evidence="16">
    <location>
        <begin position="332"/>
        <end position="362"/>
    </location>
</feature>
<gene>
    <name evidence="21" type="ORF">AMK59_5384</name>
</gene>
<evidence type="ECO:0000256" key="10">
    <source>
        <dbReference type="ARBA" id="ARBA00023212"/>
    </source>
</evidence>
<comment type="caution">
    <text evidence="21">The sequence shown here is derived from an EMBL/GenBank/DDBJ whole genome shotgun (WGS) entry which is preliminary data.</text>
</comment>
<evidence type="ECO:0000256" key="6">
    <source>
        <dbReference type="ARBA" id="ARBA00022741"/>
    </source>
</evidence>
<dbReference type="PANTHER" id="PTHR24345:SF91">
    <property type="entry name" value="SERINE_THREONINE-PROTEIN KINASE PLK4"/>
    <property type="match status" value="1"/>
</dbReference>
<dbReference type="CDD" id="cd13114">
    <property type="entry name" value="POLO_box_Plk4_1"/>
    <property type="match status" value="1"/>
</dbReference>
<evidence type="ECO:0000256" key="12">
    <source>
        <dbReference type="ARBA" id="ARBA00030429"/>
    </source>
</evidence>
<keyword evidence="9" id="KW-0832">Ubl conjugation</keyword>
<dbReference type="PROSITE" id="PS51984">
    <property type="entry name" value="CPB1"/>
    <property type="match status" value="1"/>
</dbReference>
<dbReference type="GO" id="GO:0005814">
    <property type="term" value="C:centriole"/>
    <property type="evidence" value="ECO:0007669"/>
    <property type="project" value="UniProtKB-SubCell"/>
</dbReference>
<dbReference type="AlphaFoldDB" id="A0A0T6B164"/>
<dbReference type="InterPro" id="IPR000719">
    <property type="entry name" value="Prot_kinase_dom"/>
</dbReference>
<keyword evidence="22" id="KW-1185">Reference proteome</keyword>
<keyword evidence="5" id="KW-0808">Transferase</keyword>
<feature type="region of interest" description="Disordered" evidence="16">
    <location>
        <begin position="325"/>
        <end position="362"/>
    </location>
</feature>
<dbReference type="Proteomes" id="UP000051574">
    <property type="component" value="Unassembled WGS sequence"/>
</dbReference>
<dbReference type="EMBL" id="LJIG01016253">
    <property type="protein sequence ID" value="KRT81155.1"/>
    <property type="molecule type" value="Genomic_DNA"/>
</dbReference>
<dbReference type="Gene3D" id="3.30.1120.130">
    <property type="match status" value="1"/>
</dbReference>
<evidence type="ECO:0000256" key="16">
    <source>
        <dbReference type="SAM" id="MobiDB-lite"/>
    </source>
</evidence>
<evidence type="ECO:0000313" key="21">
    <source>
        <dbReference type="EMBL" id="KRT81155.1"/>
    </source>
</evidence>
<evidence type="ECO:0000259" key="20">
    <source>
        <dbReference type="PROSITE" id="PS51985"/>
    </source>
</evidence>
<dbReference type="Pfam" id="PF00069">
    <property type="entry name" value="Pkinase"/>
    <property type="match status" value="1"/>
</dbReference>
<dbReference type="SUPFAM" id="SSF56112">
    <property type="entry name" value="Protein kinase-like (PK-like)"/>
    <property type="match status" value="1"/>
</dbReference>
<dbReference type="InterPro" id="IPR000959">
    <property type="entry name" value="POLO_box_dom"/>
</dbReference>
<comment type="catalytic activity">
    <reaction evidence="14">
        <text>L-threonyl-[protein] + ATP = O-phospho-L-threonyl-[protein] + ADP + H(+)</text>
        <dbReference type="Rhea" id="RHEA:46608"/>
        <dbReference type="Rhea" id="RHEA-COMP:11060"/>
        <dbReference type="Rhea" id="RHEA-COMP:11605"/>
        <dbReference type="ChEBI" id="CHEBI:15378"/>
        <dbReference type="ChEBI" id="CHEBI:30013"/>
        <dbReference type="ChEBI" id="CHEBI:30616"/>
        <dbReference type="ChEBI" id="CHEBI:61977"/>
        <dbReference type="ChEBI" id="CHEBI:456216"/>
        <dbReference type="EC" id="2.7.11.21"/>
    </reaction>
</comment>
<dbReference type="PROSITE" id="PS00109">
    <property type="entry name" value="PROTEIN_KINASE_TYR"/>
    <property type="match status" value="1"/>
</dbReference>
<name>A0A0T6B164_9SCAR</name>
<dbReference type="InterPro" id="IPR033698">
    <property type="entry name" value="POLO_box_Plk4_2"/>
</dbReference>
<evidence type="ECO:0000256" key="15">
    <source>
        <dbReference type="ARBA" id="ARBA00048347"/>
    </source>
</evidence>
<dbReference type="Gene3D" id="3.30.1120.120">
    <property type="match status" value="1"/>
</dbReference>
<evidence type="ECO:0000256" key="3">
    <source>
        <dbReference type="ARBA" id="ARBA00020245"/>
    </source>
</evidence>
<dbReference type="InterPro" id="IPR046437">
    <property type="entry name" value="Ser_Thr-PK_POLO_box_1_sf"/>
</dbReference>
<dbReference type="GO" id="GO:0004674">
    <property type="term" value="F:protein serine/threonine kinase activity"/>
    <property type="evidence" value="ECO:0007669"/>
    <property type="project" value="UniProtKB-KW"/>
</dbReference>
<comment type="subcellular location">
    <subcellularLocation>
        <location evidence="1">Cytoplasm</location>
        <location evidence="1">Cytoskeleton</location>
        <location evidence="1">Microtubule organizing center</location>
        <location evidence="1">Centrosome</location>
        <location evidence="1">Centriole</location>
    </subcellularLocation>
</comment>
<dbReference type="InterPro" id="IPR011009">
    <property type="entry name" value="Kinase-like_dom_sf"/>
</dbReference>
<dbReference type="OrthoDB" id="10004143at2759"/>
<dbReference type="InterPro" id="IPR033699">
    <property type="entry name" value="POLO_box_Plk4_1"/>
</dbReference>
<sequence>MRQVVEGVQYLHSHNILHRDMSLSNLLLTKDMQVKIADFGLATQLSRPDEKHMTMCGTPNFISPEIASRGSHGLEADVWSLGCLLYTLLVGTPPFDTQAVKSTLTRVVMANYQLPNHLSPEAKDLINALLQKNPKDRIKLNQILEHPFIKRNYYSSGTATDTTQDSGIYTMSSKRDNSAFTDGIYSCNTYSDRLNRKYNSDCTPILPCQVSAHSSRSVDRLANHLQQTNLLQDNYLRKEASEPISVFSQHGSAIGLHGEKVLQEERPFVHSHCSQNCCQPTDPGGGAAGFFMQQPQRCTVQTSCCSHQSKLGHECSGSKIEGRYLSDDNPHSHPNQNNAYGNYSECPKSTPNASSHKAENIRQSSNNLQQLCALRLLPTRHQTKNAILTILDTGEVCVEFMKKKGPRKKEMVCEICRISPDGERIVFYEPEGGKGAPPGIKPPELPPQGTDQIFNFENLPEKHWKKYMYAFKFIELVRAKTPKVTLYSDKAKCMLMENLVDYECCFYDGGKVTQSKSEGITIIDSSGTRLNFRTDNSCHELPNSLNLLWNHSQEFKNQCLLLETTISALPGQHNFPIIVGRRPQSFTVSTPGKENKSQNSMPSFSTNATTCNTPISLNSATLKEKKISVPGIGTAIQFPSGEVKVRFTDGSQLSIDGKHHVQYQYTDGKVATYADTDNIPRPIMEKLQLMPKVLRHLMPSPVLSKMRCLR</sequence>
<comment type="catalytic activity">
    <reaction evidence="15">
        <text>L-seryl-[protein] + ATP = O-phospho-L-seryl-[protein] + ADP + H(+)</text>
        <dbReference type="Rhea" id="RHEA:17989"/>
        <dbReference type="Rhea" id="RHEA-COMP:9863"/>
        <dbReference type="Rhea" id="RHEA-COMP:11604"/>
        <dbReference type="ChEBI" id="CHEBI:15378"/>
        <dbReference type="ChEBI" id="CHEBI:29999"/>
        <dbReference type="ChEBI" id="CHEBI:30616"/>
        <dbReference type="ChEBI" id="CHEBI:83421"/>
        <dbReference type="ChEBI" id="CHEBI:456216"/>
        <dbReference type="EC" id="2.7.11.21"/>
    </reaction>
</comment>
<keyword evidence="10" id="KW-0206">Cytoskeleton</keyword>
<dbReference type="InterPro" id="IPR033696">
    <property type="entry name" value="POLO_box_Plk4_C"/>
</dbReference>
<feature type="domain" description="POLO box" evidence="18">
    <location>
        <begin position="623"/>
        <end position="699"/>
    </location>
</feature>
<evidence type="ECO:0000256" key="4">
    <source>
        <dbReference type="ARBA" id="ARBA00022527"/>
    </source>
</evidence>
<feature type="domain" description="Cryptic POLO box 2 (CPB2)" evidence="20">
    <location>
        <begin position="481"/>
        <end position="589"/>
    </location>
</feature>
<dbReference type="CDD" id="cd13116">
    <property type="entry name" value="POLO_box_Plk4_3"/>
    <property type="match status" value="1"/>
</dbReference>
<accession>A0A0T6B164</accession>
<evidence type="ECO:0000256" key="13">
    <source>
        <dbReference type="ARBA" id="ARBA00030924"/>
    </source>
</evidence>
<evidence type="ECO:0000259" key="18">
    <source>
        <dbReference type="PROSITE" id="PS50078"/>
    </source>
</evidence>
<dbReference type="PROSITE" id="PS51985">
    <property type="entry name" value="CPB2"/>
    <property type="match status" value="1"/>
</dbReference>